<dbReference type="EMBL" id="BONQ01000110">
    <property type="protein sequence ID" value="GIG48871.1"/>
    <property type="molecule type" value="Genomic_DNA"/>
</dbReference>
<evidence type="ECO:0000313" key="3">
    <source>
        <dbReference type="Proteomes" id="UP000660611"/>
    </source>
</evidence>
<evidence type="ECO:0000256" key="1">
    <source>
        <dbReference type="ARBA" id="ARBA00022737"/>
    </source>
</evidence>
<dbReference type="InterPro" id="IPR016024">
    <property type="entry name" value="ARM-type_fold"/>
</dbReference>
<dbReference type="SUPFAM" id="SSF48371">
    <property type="entry name" value="ARM repeat"/>
    <property type="match status" value="1"/>
</dbReference>
<protein>
    <recommendedName>
        <fullName evidence="4">HEAT repeat domain-containing protein</fullName>
    </recommendedName>
</protein>
<dbReference type="Gene3D" id="1.25.10.10">
    <property type="entry name" value="Leucine-rich Repeat Variant"/>
    <property type="match status" value="1"/>
</dbReference>
<dbReference type="Proteomes" id="UP000660611">
    <property type="component" value="Unassembled WGS sequence"/>
</dbReference>
<dbReference type="InterPro" id="IPR000357">
    <property type="entry name" value="HEAT"/>
</dbReference>
<proteinExistence type="predicted"/>
<dbReference type="RefSeq" id="WP_203850571.1">
    <property type="nucleotide sequence ID" value="NZ_BAAAVW010000020.1"/>
</dbReference>
<sequence length="286" mass="31255">MRIRLAHVDDFDWRELQHAFGSAEDAPRHLEALLRIDVDARGAAVEFLRDKVSHDLTIYSAALPALLCVSSILDDPRIDGQYAVSADADDYERPLRAALLDWIRFVVVTAVEYSAHIALEGAEHWPEGDLSTIEGILAARSVILPKIQTCSEDPAPIVRRTAAEVLGEVLGAPELAAQRGRFAVRLTRSVRSDVAEARASAAFILDRLGISPAGLLRDEHPGVRACAAVSRTLDEDPAAIAEVQQVLADHRAIRTWFSNRPYPPTGTIVTALERAAARRFGAFSRS</sequence>
<accession>A0A919PQK5</accession>
<dbReference type="InterPro" id="IPR011989">
    <property type="entry name" value="ARM-like"/>
</dbReference>
<gene>
    <name evidence="2" type="ORF">Dsi01nite_069120</name>
</gene>
<evidence type="ECO:0000313" key="2">
    <source>
        <dbReference type="EMBL" id="GIG48871.1"/>
    </source>
</evidence>
<keyword evidence="3" id="KW-1185">Reference proteome</keyword>
<dbReference type="AlphaFoldDB" id="A0A919PQK5"/>
<reference evidence="2" key="1">
    <citation type="submission" date="2021-01" db="EMBL/GenBank/DDBJ databases">
        <title>Whole genome shotgun sequence of Dactylosporangium siamense NBRC 106093.</title>
        <authorList>
            <person name="Komaki H."/>
            <person name="Tamura T."/>
        </authorList>
    </citation>
    <scope>NUCLEOTIDE SEQUENCE</scope>
    <source>
        <strain evidence="2">NBRC 106093</strain>
    </source>
</reference>
<name>A0A919PQK5_9ACTN</name>
<dbReference type="Pfam" id="PF02985">
    <property type="entry name" value="HEAT"/>
    <property type="match status" value="1"/>
</dbReference>
<organism evidence="2 3">
    <name type="scientific">Dactylosporangium siamense</name>
    <dbReference type="NCBI Taxonomy" id="685454"/>
    <lineage>
        <taxon>Bacteria</taxon>
        <taxon>Bacillati</taxon>
        <taxon>Actinomycetota</taxon>
        <taxon>Actinomycetes</taxon>
        <taxon>Micromonosporales</taxon>
        <taxon>Micromonosporaceae</taxon>
        <taxon>Dactylosporangium</taxon>
    </lineage>
</organism>
<keyword evidence="1" id="KW-0677">Repeat</keyword>
<evidence type="ECO:0008006" key="4">
    <source>
        <dbReference type="Google" id="ProtNLM"/>
    </source>
</evidence>
<comment type="caution">
    <text evidence="2">The sequence shown here is derived from an EMBL/GenBank/DDBJ whole genome shotgun (WGS) entry which is preliminary data.</text>
</comment>